<dbReference type="GO" id="GO:0050532">
    <property type="term" value="F:2-phosphosulfolactate phosphatase activity"/>
    <property type="evidence" value="ECO:0007669"/>
    <property type="project" value="UniProtKB-UniRule"/>
</dbReference>
<dbReference type="Gene3D" id="3.90.1560.10">
    <property type="entry name" value="ComB-like"/>
    <property type="match status" value="1"/>
</dbReference>
<comment type="similarity">
    <text evidence="2 8">Belongs to the ComB family.</text>
</comment>
<accession>A0A419SMQ8</accession>
<dbReference type="RefSeq" id="WP_120188234.1">
    <property type="nucleotide sequence ID" value="NZ_MCHY01000006.1"/>
</dbReference>
<dbReference type="OrthoDB" id="4913at2"/>
<evidence type="ECO:0000256" key="4">
    <source>
        <dbReference type="ARBA" id="ARBA00021948"/>
    </source>
</evidence>
<proteinExistence type="inferred from homology"/>
<dbReference type="Proteomes" id="UP000284219">
    <property type="component" value="Unassembled WGS sequence"/>
</dbReference>
<evidence type="ECO:0000256" key="6">
    <source>
        <dbReference type="ARBA" id="ARBA00022842"/>
    </source>
</evidence>
<dbReference type="EC" id="3.1.3.71" evidence="3 8"/>
<dbReference type="SUPFAM" id="SSF142823">
    <property type="entry name" value="ComB-like"/>
    <property type="match status" value="1"/>
</dbReference>
<dbReference type="GO" id="GO:0000287">
    <property type="term" value="F:magnesium ion binding"/>
    <property type="evidence" value="ECO:0007669"/>
    <property type="project" value="UniProtKB-UniRule"/>
</dbReference>
<keyword evidence="6 8" id="KW-0460">Magnesium</keyword>
<dbReference type="AlphaFoldDB" id="A0A419SMQ8"/>
<evidence type="ECO:0000256" key="1">
    <source>
        <dbReference type="ARBA" id="ARBA00001946"/>
    </source>
</evidence>
<dbReference type="InterPro" id="IPR005238">
    <property type="entry name" value="ComB-like"/>
</dbReference>
<keyword evidence="10" id="KW-1185">Reference proteome</keyword>
<evidence type="ECO:0000256" key="5">
    <source>
        <dbReference type="ARBA" id="ARBA00022801"/>
    </source>
</evidence>
<dbReference type="GO" id="GO:0050545">
    <property type="term" value="F:sulfopyruvate decarboxylase activity"/>
    <property type="evidence" value="ECO:0007669"/>
    <property type="project" value="TreeGrafter"/>
</dbReference>
<gene>
    <name evidence="8" type="primary">comB</name>
    <name evidence="9" type="ORF">BEP19_01070</name>
</gene>
<dbReference type="EMBL" id="MCHY01000006">
    <property type="protein sequence ID" value="RKD25565.1"/>
    <property type="molecule type" value="Genomic_DNA"/>
</dbReference>
<dbReference type="FunFam" id="3.90.1560.10:FF:000001">
    <property type="entry name" value="Probable 2-phosphosulfolactate phosphatase"/>
    <property type="match status" value="1"/>
</dbReference>
<name>A0A419SMQ8_9BACL</name>
<sequence>MRIEVISTVDEVMIEHIKHKTVIVIDVLRASSTIATALAHGATKVIPVDTIGQANLFRQEGYLLAGERYGKKVIGFPFTNSPIEMTQAPLKGNALVLTTTNGTRAIQKSWKAASTLIGSFLNSNACAQLAMQLKRDLTILCAGSRQQFSFEDGLCAGYIVSLIEAQVPHLFVNDLGKTLSAAYRYVDEHLPAVLKTSAAGKRLVQSGQEDDVAYCAQKDIYSFVPTLVEDAIIIPADPF</sequence>
<keyword evidence="5 8" id="KW-0378">Hydrolase</keyword>
<dbReference type="InterPro" id="IPR036702">
    <property type="entry name" value="ComB-like_sf"/>
</dbReference>
<protein>
    <recommendedName>
        <fullName evidence="4 8">Probable 2-phosphosulfolactate phosphatase</fullName>
        <ecNumber evidence="3 8">3.1.3.71</ecNumber>
    </recommendedName>
</protein>
<dbReference type="PANTHER" id="PTHR37311:SF1">
    <property type="entry name" value="2-PHOSPHOSULFOLACTATE PHOSPHATASE-RELATED"/>
    <property type="match status" value="1"/>
</dbReference>
<dbReference type="HAMAP" id="MF_00490">
    <property type="entry name" value="ComB"/>
    <property type="match status" value="1"/>
</dbReference>
<organism evidence="9 10">
    <name type="scientific">Ammoniphilus oxalaticus</name>
    <dbReference type="NCBI Taxonomy" id="66863"/>
    <lineage>
        <taxon>Bacteria</taxon>
        <taxon>Bacillati</taxon>
        <taxon>Bacillota</taxon>
        <taxon>Bacilli</taxon>
        <taxon>Bacillales</taxon>
        <taxon>Paenibacillaceae</taxon>
        <taxon>Aneurinibacillus group</taxon>
        <taxon>Ammoniphilus</taxon>
    </lineage>
</organism>
<evidence type="ECO:0000256" key="3">
    <source>
        <dbReference type="ARBA" id="ARBA00012953"/>
    </source>
</evidence>
<evidence type="ECO:0000256" key="8">
    <source>
        <dbReference type="HAMAP-Rule" id="MF_00490"/>
    </source>
</evidence>
<dbReference type="Pfam" id="PF04029">
    <property type="entry name" value="2-ph_phosp"/>
    <property type="match status" value="1"/>
</dbReference>
<comment type="caution">
    <text evidence="9">The sequence shown here is derived from an EMBL/GenBank/DDBJ whole genome shotgun (WGS) entry which is preliminary data.</text>
</comment>
<dbReference type="PANTHER" id="PTHR37311">
    <property type="entry name" value="2-PHOSPHOSULFOLACTATE PHOSPHATASE-RELATED"/>
    <property type="match status" value="1"/>
</dbReference>
<comment type="cofactor">
    <cofactor evidence="1 8">
        <name>Mg(2+)</name>
        <dbReference type="ChEBI" id="CHEBI:18420"/>
    </cofactor>
</comment>
<evidence type="ECO:0000313" key="10">
    <source>
        <dbReference type="Proteomes" id="UP000284219"/>
    </source>
</evidence>
<evidence type="ECO:0000256" key="2">
    <source>
        <dbReference type="ARBA" id="ARBA00009997"/>
    </source>
</evidence>
<reference evidence="9 10" key="1">
    <citation type="submission" date="2016-08" db="EMBL/GenBank/DDBJ databases">
        <title>Novel Firmicute Genomes.</title>
        <authorList>
            <person name="Poppleton D.I."/>
            <person name="Gribaldo S."/>
        </authorList>
    </citation>
    <scope>NUCLEOTIDE SEQUENCE [LARGE SCALE GENOMIC DNA]</scope>
    <source>
        <strain evidence="9 10">RAOx-1</strain>
    </source>
</reference>
<evidence type="ECO:0000256" key="7">
    <source>
        <dbReference type="ARBA" id="ARBA00033711"/>
    </source>
</evidence>
<evidence type="ECO:0000313" key="9">
    <source>
        <dbReference type="EMBL" id="RKD25565.1"/>
    </source>
</evidence>
<comment type="catalytic activity">
    <reaction evidence="7 8">
        <text>(2R)-O-phospho-3-sulfolactate + H2O = (2R)-3-sulfolactate + phosphate</text>
        <dbReference type="Rhea" id="RHEA:23416"/>
        <dbReference type="ChEBI" id="CHEBI:15377"/>
        <dbReference type="ChEBI" id="CHEBI:15597"/>
        <dbReference type="ChEBI" id="CHEBI:43474"/>
        <dbReference type="ChEBI" id="CHEBI:58738"/>
        <dbReference type="EC" id="3.1.3.71"/>
    </reaction>
</comment>